<keyword evidence="4" id="KW-1005">Bacterial flagellum biogenesis</keyword>
<dbReference type="GO" id="GO:0015031">
    <property type="term" value="P:protein transport"/>
    <property type="evidence" value="ECO:0007669"/>
    <property type="project" value="UniProtKB-KW"/>
</dbReference>
<feature type="domain" description="Flagellar assembly protein FliH/Type III secretion system HrpE" evidence="9">
    <location>
        <begin position="136"/>
        <end position="252"/>
    </location>
</feature>
<comment type="similarity">
    <text evidence="2">Belongs to the FliH family.</text>
</comment>
<dbReference type="GO" id="GO:0044781">
    <property type="term" value="P:bacterial-type flagellum organization"/>
    <property type="evidence" value="ECO:0007669"/>
    <property type="project" value="UniProtKB-KW"/>
</dbReference>
<keyword evidence="6" id="KW-1006">Bacterial flagellum protein export</keyword>
<evidence type="ECO:0000259" key="9">
    <source>
        <dbReference type="Pfam" id="PF02108"/>
    </source>
</evidence>
<keyword evidence="5" id="KW-0653">Protein transport</keyword>
<dbReference type="EMBL" id="FTMX01000002">
    <property type="protein sequence ID" value="SIQ73821.1"/>
    <property type="molecule type" value="Genomic_DNA"/>
</dbReference>
<protein>
    <recommendedName>
        <fullName evidence="7">Flagellar assembly protein FliH</fullName>
    </recommendedName>
</protein>
<evidence type="ECO:0000256" key="8">
    <source>
        <dbReference type="SAM" id="Coils"/>
    </source>
</evidence>
<dbReference type="NCBIfam" id="TIGR03825">
    <property type="entry name" value="FliH_bacil"/>
    <property type="match status" value="1"/>
</dbReference>
<dbReference type="PANTHER" id="PTHR34982:SF1">
    <property type="entry name" value="FLAGELLAR ASSEMBLY PROTEIN FLIH"/>
    <property type="match status" value="1"/>
</dbReference>
<dbReference type="AlphaFoldDB" id="A0A9X8WJE6"/>
<gene>
    <name evidence="10" type="ORF">SAMN05878482_102103</name>
</gene>
<evidence type="ECO:0000256" key="7">
    <source>
        <dbReference type="NCBIfam" id="TIGR03825"/>
    </source>
</evidence>
<evidence type="ECO:0000256" key="1">
    <source>
        <dbReference type="ARBA" id="ARBA00003041"/>
    </source>
</evidence>
<accession>A0A9X8WJE6</accession>
<sequence length="263" mass="30216">MPAAEGMISLSRIIKSQQANEEKSKKIAIKIRPFNFLKNDDADERKNLHYIQSDEFLNDAKQEAETLLLEAEQKAQTIAAEIQLDREQWENQEKAMYIEQAQKEGYQQGVEDGIQKGYNEIAAEIAFAKEVVESSKKDYRHNIESSETVILNLALKVAGKIIGKQLEKDEESFLYIVKRAIKEVRDYREVQLHIHPIQYQSILSHKDELLAIFPKDTELYIFPDDELEVGSCIIESENGRMDASVDSQLQEIKVKLTELLEGE</sequence>
<evidence type="ECO:0000256" key="6">
    <source>
        <dbReference type="ARBA" id="ARBA00023225"/>
    </source>
</evidence>
<keyword evidence="10" id="KW-0969">Cilium</keyword>
<organism evidence="10 11">
    <name type="scientific">Peribacillus simplex</name>
    <dbReference type="NCBI Taxonomy" id="1478"/>
    <lineage>
        <taxon>Bacteria</taxon>
        <taxon>Bacillati</taxon>
        <taxon>Bacillota</taxon>
        <taxon>Bacilli</taxon>
        <taxon>Bacillales</taxon>
        <taxon>Bacillaceae</taxon>
        <taxon>Peribacillus</taxon>
    </lineage>
</organism>
<evidence type="ECO:0000256" key="2">
    <source>
        <dbReference type="ARBA" id="ARBA00006602"/>
    </source>
</evidence>
<dbReference type="InterPro" id="IPR022524">
    <property type="entry name" value="FliH_Bacilli"/>
</dbReference>
<evidence type="ECO:0000256" key="3">
    <source>
        <dbReference type="ARBA" id="ARBA00022448"/>
    </source>
</evidence>
<keyword evidence="3" id="KW-0813">Transport</keyword>
<dbReference type="InterPro" id="IPR051472">
    <property type="entry name" value="T3SS_Stator/FliH"/>
</dbReference>
<comment type="function">
    <text evidence="1">Needed for flagellar regrowth and assembly.</text>
</comment>
<proteinExistence type="inferred from homology"/>
<keyword evidence="8" id="KW-0175">Coiled coil</keyword>
<keyword evidence="10" id="KW-0282">Flagellum</keyword>
<reference evidence="10 11" key="1">
    <citation type="submission" date="2017-01" db="EMBL/GenBank/DDBJ databases">
        <authorList>
            <person name="Varghese N."/>
            <person name="Submissions S."/>
        </authorList>
    </citation>
    <scope>NUCLEOTIDE SEQUENCE [LARGE SCALE GENOMIC DNA]</scope>
    <source>
        <strain evidence="10 11">RUG2-6</strain>
    </source>
</reference>
<name>A0A9X8WJE6_9BACI</name>
<keyword evidence="10" id="KW-0966">Cell projection</keyword>
<dbReference type="InterPro" id="IPR018035">
    <property type="entry name" value="Flagellar_FliH/T3SS_HrpE"/>
</dbReference>
<dbReference type="Pfam" id="PF02108">
    <property type="entry name" value="FliH"/>
    <property type="match status" value="1"/>
</dbReference>
<evidence type="ECO:0000313" key="11">
    <source>
        <dbReference type="Proteomes" id="UP000185829"/>
    </source>
</evidence>
<evidence type="ECO:0000256" key="5">
    <source>
        <dbReference type="ARBA" id="ARBA00022927"/>
    </source>
</evidence>
<evidence type="ECO:0000256" key="4">
    <source>
        <dbReference type="ARBA" id="ARBA00022795"/>
    </source>
</evidence>
<dbReference type="Proteomes" id="UP000185829">
    <property type="component" value="Unassembled WGS sequence"/>
</dbReference>
<dbReference type="GO" id="GO:0005829">
    <property type="term" value="C:cytosol"/>
    <property type="evidence" value="ECO:0007669"/>
    <property type="project" value="TreeGrafter"/>
</dbReference>
<comment type="caution">
    <text evidence="10">The sequence shown here is derived from an EMBL/GenBank/DDBJ whole genome shotgun (WGS) entry which is preliminary data.</text>
</comment>
<feature type="coiled-coil region" evidence="8">
    <location>
        <begin position="54"/>
        <end position="81"/>
    </location>
</feature>
<evidence type="ECO:0000313" key="10">
    <source>
        <dbReference type="EMBL" id="SIQ73821.1"/>
    </source>
</evidence>
<dbReference type="PANTHER" id="PTHR34982">
    <property type="entry name" value="YOP PROTEINS TRANSLOCATION PROTEIN L"/>
    <property type="match status" value="1"/>
</dbReference>